<comment type="caution">
    <text evidence="2">The sequence shown here is derived from an EMBL/GenBank/DDBJ whole genome shotgun (WGS) entry which is preliminary data.</text>
</comment>
<dbReference type="InterPro" id="IPR033651">
    <property type="entry name" value="PaeLigD_Pol-like"/>
</dbReference>
<dbReference type="PANTHER" id="PTHR42705">
    <property type="entry name" value="BIFUNCTIONAL NON-HOMOLOGOUS END JOINING PROTEIN LIGD"/>
    <property type="match status" value="1"/>
</dbReference>
<dbReference type="PANTHER" id="PTHR42705:SF2">
    <property type="entry name" value="BIFUNCTIONAL NON-HOMOLOGOUS END JOINING PROTEIN LIGD"/>
    <property type="match status" value="1"/>
</dbReference>
<feature type="domain" description="DNA ligase D polymerase" evidence="1">
    <location>
        <begin position="28"/>
        <end position="280"/>
    </location>
</feature>
<proteinExistence type="predicted"/>
<sequence>MSKDEHIEIAGIALSSPQKPMFAEAGLTKLDVARHFQRVSDRMLPFVKKRLISLLRCPDGVEGQCFFQRHGAKGFPGAIKRMEIEEKDGGREDYLHIEDLAGLIAAVQMGSLEFHIWGSRIDKLEKPDRLVFDLDPDEELDFADVRAAAFDVRDRLEAAGLKSLPLLTGGKGMHVVVTMEARTEWPAVKTFAKGFADALAKAEPKRFVAEASKAKRTGRIFIDWLRNERSATAIAPYSIRARAGGPVATPVSWEELPQIEAANAFHMEDMEQRLAARDPWIEAGRWRQSVRPNMLSAVSG</sequence>
<keyword evidence="3" id="KW-1185">Reference proteome</keyword>
<evidence type="ECO:0000313" key="3">
    <source>
        <dbReference type="Proteomes" id="UP000007374"/>
    </source>
</evidence>
<evidence type="ECO:0000259" key="1">
    <source>
        <dbReference type="Pfam" id="PF21686"/>
    </source>
</evidence>
<dbReference type="Pfam" id="PF21686">
    <property type="entry name" value="LigD_Prim-Pol"/>
    <property type="match status" value="1"/>
</dbReference>
<reference evidence="2 3" key="1">
    <citation type="journal article" date="2012" name="J. Bacteriol.">
        <title>Genome Sequence of Nitratireductor indicus Type Strain C115.</title>
        <authorList>
            <person name="Lai Q."/>
            <person name="Li G."/>
            <person name="Yu Z."/>
            <person name="Shao Z."/>
        </authorList>
    </citation>
    <scope>NUCLEOTIDE SEQUENCE [LARGE SCALE GENOMIC DNA]</scope>
    <source>
        <strain evidence="2 3">C115</strain>
    </source>
</reference>
<dbReference type="InterPro" id="IPR052171">
    <property type="entry name" value="NHEJ_LigD"/>
</dbReference>
<dbReference type="NCBIfam" id="TIGR02778">
    <property type="entry name" value="ligD_pol"/>
    <property type="match status" value="1"/>
</dbReference>
<dbReference type="OrthoDB" id="9802472at2"/>
<dbReference type="CDD" id="cd04862">
    <property type="entry name" value="PaeLigD_Pol_like"/>
    <property type="match status" value="1"/>
</dbReference>
<dbReference type="InterPro" id="IPR014145">
    <property type="entry name" value="LigD_pol_dom"/>
</dbReference>
<gene>
    <name evidence="2" type="ORF">NA8A_04525</name>
</gene>
<evidence type="ECO:0000313" key="2">
    <source>
        <dbReference type="EMBL" id="EKF44047.1"/>
    </source>
</evidence>
<dbReference type="Gene3D" id="3.90.920.10">
    <property type="entry name" value="DNA primase, PRIM domain"/>
    <property type="match status" value="1"/>
</dbReference>
<dbReference type="STRING" id="721133.SAMN05216176_101404"/>
<dbReference type="eggNOG" id="COG3285">
    <property type="taxonomic scope" value="Bacteria"/>
</dbReference>
<dbReference type="AlphaFoldDB" id="K2PSJ8"/>
<dbReference type="EMBL" id="AMSI01000002">
    <property type="protein sequence ID" value="EKF44047.1"/>
    <property type="molecule type" value="Genomic_DNA"/>
</dbReference>
<organism evidence="2 3">
    <name type="scientific">Nitratireductor indicus C115</name>
    <dbReference type="NCBI Taxonomy" id="1231190"/>
    <lineage>
        <taxon>Bacteria</taxon>
        <taxon>Pseudomonadati</taxon>
        <taxon>Pseudomonadota</taxon>
        <taxon>Alphaproteobacteria</taxon>
        <taxon>Hyphomicrobiales</taxon>
        <taxon>Phyllobacteriaceae</taxon>
        <taxon>Nitratireductor</taxon>
    </lineage>
</organism>
<dbReference type="PATRIC" id="fig|1231190.3.peg.947"/>
<protein>
    <recommendedName>
        <fullName evidence="1">DNA ligase D polymerase domain-containing protein</fullName>
    </recommendedName>
</protein>
<dbReference type="RefSeq" id="WP_009756181.1">
    <property type="nucleotide sequence ID" value="NZ_AMSI01000002.1"/>
</dbReference>
<dbReference type="Proteomes" id="UP000007374">
    <property type="component" value="Unassembled WGS sequence"/>
</dbReference>
<name>K2PSJ8_9HYPH</name>
<accession>K2PSJ8</accession>